<evidence type="ECO:0000256" key="3">
    <source>
        <dbReference type="PIRSR" id="PIRSR605511-2"/>
    </source>
</evidence>
<organism evidence="5 6">
    <name type="scientific">Guptibacillus hwajinpoensis</name>
    <dbReference type="NCBI Taxonomy" id="208199"/>
    <lineage>
        <taxon>Bacteria</taxon>
        <taxon>Bacillati</taxon>
        <taxon>Bacillota</taxon>
        <taxon>Bacilli</taxon>
        <taxon>Bacillales</taxon>
        <taxon>Guptibacillaceae</taxon>
        <taxon>Guptibacillus</taxon>
    </lineage>
</organism>
<dbReference type="Pfam" id="PF08450">
    <property type="entry name" value="SGL"/>
    <property type="match status" value="1"/>
</dbReference>
<evidence type="ECO:0000256" key="2">
    <source>
        <dbReference type="PIRSR" id="PIRSR605511-1"/>
    </source>
</evidence>
<evidence type="ECO:0000313" key="6">
    <source>
        <dbReference type="Proteomes" id="UP000035996"/>
    </source>
</evidence>
<keyword evidence="3" id="KW-0479">Metal-binding</keyword>
<feature type="active site" description="Proton donor/acceptor" evidence="2">
    <location>
        <position position="198"/>
    </location>
</feature>
<protein>
    <submittedName>
        <fullName evidence="5">SMP-30/gluconolaconase/LRE domain protein</fullName>
    </submittedName>
</protein>
<feature type="binding site" evidence="3">
    <location>
        <position position="148"/>
    </location>
    <ligand>
        <name>a divalent metal cation</name>
        <dbReference type="ChEBI" id="CHEBI:60240"/>
    </ligand>
</feature>
<dbReference type="AlphaFoldDB" id="A0A0J6D255"/>
<dbReference type="Proteomes" id="UP000035996">
    <property type="component" value="Unassembled WGS sequence"/>
</dbReference>
<dbReference type="InterPro" id="IPR005511">
    <property type="entry name" value="SMP-30"/>
</dbReference>
<dbReference type="PATRIC" id="fig|157733.3.peg.4204"/>
<keyword evidence="6" id="KW-1185">Reference proteome</keyword>
<dbReference type="GO" id="GO:0019853">
    <property type="term" value="P:L-ascorbic acid biosynthetic process"/>
    <property type="evidence" value="ECO:0007669"/>
    <property type="project" value="TreeGrafter"/>
</dbReference>
<gene>
    <name evidence="5" type="ORF">AB986_09525</name>
</gene>
<dbReference type="PRINTS" id="PR01790">
    <property type="entry name" value="SMP30FAMILY"/>
</dbReference>
<dbReference type="Gene3D" id="2.120.10.30">
    <property type="entry name" value="TolB, C-terminal domain"/>
    <property type="match status" value="1"/>
</dbReference>
<feature type="binding site" evidence="3">
    <location>
        <position position="100"/>
    </location>
    <ligand>
        <name>substrate</name>
    </ligand>
</feature>
<dbReference type="STRING" id="157733.AB986_09525"/>
<name>A0A0J6D255_9BACL</name>
<feature type="binding site" evidence="3">
    <location>
        <position position="120"/>
    </location>
    <ligand>
        <name>substrate</name>
    </ligand>
</feature>
<dbReference type="FunFam" id="2.120.10.30:FF:000126">
    <property type="entry name" value="Senescence marker protein-30"/>
    <property type="match status" value="1"/>
</dbReference>
<keyword evidence="3" id="KW-0862">Zinc</keyword>
<proteinExistence type="inferred from homology"/>
<evidence type="ECO:0000313" key="5">
    <source>
        <dbReference type="EMBL" id="KMM39415.1"/>
    </source>
</evidence>
<comment type="caution">
    <text evidence="5">The sequence shown here is derived from an EMBL/GenBank/DDBJ whole genome shotgun (WGS) entry which is preliminary data.</text>
</comment>
<feature type="binding site" evidence="3">
    <location>
        <position position="102"/>
    </location>
    <ligand>
        <name>substrate</name>
    </ligand>
</feature>
<comment type="cofactor">
    <cofactor evidence="3">
        <name>Zn(2+)</name>
        <dbReference type="ChEBI" id="CHEBI:29105"/>
    </cofactor>
    <text evidence="3">Binds 1 divalent metal cation per subunit.</text>
</comment>
<dbReference type="SUPFAM" id="SSF63829">
    <property type="entry name" value="Calcium-dependent phosphotriesterase"/>
    <property type="match status" value="1"/>
</dbReference>
<feature type="binding site" evidence="3">
    <location>
        <position position="17"/>
    </location>
    <ligand>
        <name>a divalent metal cation</name>
        <dbReference type="ChEBI" id="CHEBI:60240"/>
    </ligand>
</feature>
<accession>A0A0J6D255</accession>
<feature type="binding site" evidence="3">
    <location>
        <position position="198"/>
    </location>
    <ligand>
        <name>a divalent metal cation</name>
        <dbReference type="ChEBI" id="CHEBI:60240"/>
    </ligand>
</feature>
<reference evidence="5" key="1">
    <citation type="submission" date="2015-06" db="EMBL/GenBank/DDBJ databases">
        <authorList>
            <person name="Liu B."/>
            <person name="Wang J."/>
            <person name="Zhu Y."/>
            <person name="Liu G."/>
            <person name="Chen Q."/>
            <person name="Zheng C."/>
            <person name="Che J."/>
            <person name="Ge C."/>
            <person name="Shi H."/>
            <person name="Pan Z."/>
            <person name="Liu X."/>
        </authorList>
    </citation>
    <scope>NUCLEOTIDE SEQUENCE [LARGE SCALE GENOMIC DNA]</scope>
    <source>
        <strain evidence="5">DSM 16346</strain>
    </source>
</reference>
<evidence type="ECO:0000259" key="4">
    <source>
        <dbReference type="Pfam" id="PF08450"/>
    </source>
</evidence>
<dbReference type="EMBL" id="LELK01000001">
    <property type="protein sequence ID" value="KMM39415.1"/>
    <property type="molecule type" value="Genomic_DNA"/>
</dbReference>
<dbReference type="GO" id="GO:0004341">
    <property type="term" value="F:gluconolactonase activity"/>
    <property type="evidence" value="ECO:0007669"/>
    <property type="project" value="TreeGrafter"/>
</dbReference>
<feature type="domain" description="SMP-30/Gluconolactonase/LRE-like region" evidence="4">
    <location>
        <begin position="15"/>
        <end position="258"/>
    </location>
</feature>
<dbReference type="InterPro" id="IPR011042">
    <property type="entry name" value="6-blade_b-propeller_TolB-like"/>
</dbReference>
<dbReference type="PANTHER" id="PTHR10907:SF47">
    <property type="entry name" value="REGUCALCIN"/>
    <property type="match status" value="1"/>
</dbReference>
<dbReference type="GO" id="GO:0005509">
    <property type="term" value="F:calcium ion binding"/>
    <property type="evidence" value="ECO:0007669"/>
    <property type="project" value="TreeGrafter"/>
</dbReference>
<dbReference type="InterPro" id="IPR013658">
    <property type="entry name" value="SGL"/>
</dbReference>
<evidence type="ECO:0000256" key="1">
    <source>
        <dbReference type="ARBA" id="ARBA00008853"/>
    </source>
</evidence>
<sequence>MRLEATLVIDARAILGEGPSWDDQKQLLYWVDIEGKKVHAYNPMTAGNIEMKQEQMVGTIAPRESGGLVMAMAGGFYAMNLSTENVDAITDPESHLPHNRFNDGKCDPAGRFWAGTTHLEGLKGEGALYCLDENLEVTKKIDHVSTSNGLAWSPDTRYMYFIDTPTKKVVRYDYDLTTGDIRNPVEVITIPDGEGMPDGMTSDVEGNLWIAHWGGSKVTRWNPDTGERLLEVNVPALNVTSCVFGGKERNELYITTARTNMSEEELKQFPYAGGVFRVKTKTKGSRTYVFKG</sequence>
<comment type="similarity">
    <text evidence="1">Belongs to the SMP-30/CGR1 family.</text>
</comment>
<dbReference type="PANTHER" id="PTHR10907">
    <property type="entry name" value="REGUCALCIN"/>
    <property type="match status" value="1"/>
</dbReference>